<proteinExistence type="predicted"/>
<gene>
    <name evidence="2" type="ORF">CEURO_LOCUS19443</name>
</gene>
<name>A0A9P1EJT1_CUSEU</name>
<reference evidence="2" key="1">
    <citation type="submission" date="2022-07" db="EMBL/GenBank/DDBJ databases">
        <authorList>
            <person name="Macas J."/>
            <person name="Novak P."/>
            <person name="Neumann P."/>
        </authorList>
    </citation>
    <scope>NUCLEOTIDE SEQUENCE</scope>
</reference>
<evidence type="ECO:0000256" key="1">
    <source>
        <dbReference type="SAM" id="MobiDB-lite"/>
    </source>
</evidence>
<protein>
    <submittedName>
        <fullName evidence="2">Uncharacterized protein</fullName>
    </submittedName>
</protein>
<evidence type="ECO:0000313" key="2">
    <source>
        <dbReference type="EMBL" id="CAH9111922.1"/>
    </source>
</evidence>
<keyword evidence="3" id="KW-1185">Reference proteome</keyword>
<evidence type="ECO:0000313" key="3">
    <source>
        <dbReference type="Proteomes" id="UP001152484"/>
    </source>
</evidence>
<comment type="caution">
    <text evidence="2">The sequence shown here is derived from an EMBL/GenBank/DDBJ whole genome shotgun (WGS) entry which is preliminary data.</text>
</comment>
<feature type="compositionally biased region" description="Basic and acidic residues" evidence="1">
    <location>
        <begin position="12"/>
        <end position="23"/>
    </location>
</feature>
<dbReference type="EMBL" id="CAMAPE010000057">
    <property type="protein sequence ID" value="CAH9111922.1"/>
    <property type="molecule type" value="Genomic_DNA"/>
</dbReference>
<organism evidence="2 3">
    <name type="scientific">Cuscuta europaea</name>
    <name type="common">European dodder</name>
    <dbReference type="NCBI Taxonomy" id="41803"/>
    <lineage>
        <taxon>Eukaryota</taxon>
        <taxon>Viridiplantae</taxon>
        <taxon>Streptophyta</taxon>
        <taxon>Embryophyta</taxon>
        <taxon>Tracheophyta</taxon>
        <taxon>Spermatophyta</taxon>
        <taxon>Magnoliopsida</taxon>
        <taxon>eudicotyledons</taxon>
        <taxon>Gunneridae</taxon>
        <taxon>Pentapetalae</taxon>
        <taxon>asterids</taxon>
        <taxon>lamiids</taxon>
        <taxon>Solanales</taxon>
        <taxon>Convolvulaceae</taxon>
        <taxon>Cuscuteae</taxon>
        <taxon>Cuscuta</taxon>
        <taxon>Cuscuta subgen. Cuscuta</taxon>
    </lineage>
</organism>
<feature type="non-terminal residue" evidence="2">
    <location>
        <position position="39"/>
    </location>
</feature>
<dbReference type="AlphaFoldDB" id="A0A9P1EJT1"/>
<feature type="region of interest" description="Disordered" evidence="1">
    <location>
        <begin position="1"/>
        <end position="24"/>
    </location>
</feature>
<sequence>MNVVKSKPSRKLKPEKETKKETSKGTFCIPDMKYALRVH</sequence>
<accession>A0A9P1EJT1</accession>
<dbReference type="Proteomes" id="UP001152484">
    <property type="component" value="Unassembled WGS sequence"/>
</dbReference>